<proteinExistence type="predicted"/>
<evidence type="ECO:0000313" key="1">
    <source>
        <dbReference type="EMBL" id="KAI3781022.1"/>
    </source>
</evidence>
<sequence length="110" mass="12151">MGGGGLYQSPRQLEAVATIDCYFADEGGYTSFPTSTVTTAVGTDPLMLLNFSRDSGKQMRGKIRTMPFARKVFEVLFPSRPAFFTNDSSLIDDDRASVYNHRMESHVASL</sequence>
<keyword evidence="2" id="KW-1185">Reference proteome</keyword>
<dbReference type="EMBL" id="CM042010">
    <property type="protein sequence ID" value="KAI3781022.1"/>
    <property type="molecule type" value="Genomic_DNA"/>
</dbReference>
<organism evidence="1 2">
    <name type="scientific">Cichorium intybus</name>
    <name type="common">Chicory</name>
    <dbReference type="NCBI Taxonomy" id="13427"/>
    <lineage>
        <taxon>Eukaryota</taxon>
        <taxon>Viridiplantae</taxon>
        <taxon>Streptophyta</taxon>
        <taxon>Embryophyta</taxon>
        <taxon>Tracheophyta</taxon>
        <taxon>Spermatophyta</taxon>
        <taxon>Magnoliopsida</taxon>
        <taxon>eudicotyledons</taxon>
        <taxon>Gunneridae</taxon>
        <taxon>Pentapetalae</taxon>
        <taxon>asterids</taxon>
        <taxon>campanulids</taxon>
        <taxon>Asterales</taxon>
        <taxon>Asteraceae</taxon>
        <taxon>Cichorioideae</taxon>
        <taxon>Cichorieae</taxon>
        <taxon>Cichoriinae</taxon>
        <taxon>Cichorium</taxon>
    </lineage>
</organism>
<dbReference type="Proteomes" id="UP001055811">
    <property type="component" value="Linkage Group LG02"/>
</dbReference>
<reference evidence="2" key="1">
    <citation type="journal article" date="2022" name="Mol. Ecol. Resour.">
        <title>The genomes of chicory, endive, great burdock and yacon provide insights into Asteraceae palaeo-polyploidization history and plant inulin production.</title>
        <authorList>
            <person name="Fan W."/>
            <person name="Wang S."/>
            <person name="Wang H."/>
            <person name="Wang A."/>
            <person name="Jiang F."/>
            <person name="Liu H."/>
            <person name="Zhao H."/>
            <person name="Xu D."/>
            <person name="Zhang Y."/>
        </authorList>
    </citation>
    <scope>NUCLEOTIDE SEQUENCE [LARGE SCALE GENOMIC DNA]</scope>
    <source>
        <strain evidence="2">cv. Punajuju</strain>
    </source>
</reference>
<protein>
    <submittedName>
        <fullName evidence="1">Uncharacterized protein</fullName>
    </submittedName>
</protein>
<evidence type="ECO:0000313" key="2">
    <source>
        <dbReference type="Proteomes" id="UP001055811"/>
    </source>
</evidence>
<gene>
    <name evidence="1" type="ORF">L2E82_11021</name>
</gene>
<name>A0ACB9GCA1_CICIN</name>
<accession>A0ACB9GCA1</accession>
<comment type="caution">
    <text evidence="1">The sequence shown here is derived from an EMBL/GenBank/DDBJ whole genome shotgun (WGS) entry which is preliminary data.</text>
</comment>
<reference evidence="1 2" key="2">
    <citation type="journal article" date="2022" name="Mol. Ecol. Resour.">
        <title>The genomes of chicory, endive, great burdock and yacon provide insights into Asteraceae paleo-polyploidization history and plant inulin production.</title>
        <authorList>
            <person name="Fan W."/>
            <person name="Wang S."/>
            <person name="Wang H."/>
            <person name="Wang A."/>
            <person name="Jiang F."/>
            <person name="Liu H."/>
            <person name="Zhao H."/>
            <person name="Xu D."/>
            <person name="Zhang Y."/>
        </authorList>
    </citation>
    <scope>NUCLEOTIDE SEQUENCE [LARGE SCALE GENOMIC DNA]</scope>
    <source>
        <strain evidence="2">cv. Punajuju</strain>
        <tissue evidence="1">Leaves</tissue>
    </source>
</reference>